<dbReference type="EMBL" id="FTPP01000002">
    <property type="protein sequence ID" value="SIT91752.1"/>
    <property type="molecule type" value="Genomic_DNA"/>
</dbReference>
<dbReference type="InterPro" id="IPR011250">
    <property type="entry name" value="OMP/PagP_B-barrel"/>
</dbReference>
<keyword evidence="1" id="KW-0732">Signal</keyword>
<gene>
    <name evidence="3" type="ORF">SAMN05444128_2661</name>
</gene>
<evidence type="ECO:0000259" key="2">
    <source>
        <dbReference type="Pfam" id="PF13568"/>
    </source>
</evidence>
<dbReference type="OrthoDB" id="847265at2"/>
<dbReference type="Pfam" id="PF13568">
    <property type="entry name" value="OMP_b-brl_2"/>
    <property type="match status" value="1"/>
</dbReference>
<evidence type="ECO:0000256" key="1">
    <source>
        <dbReference type="SAM" id="SignalP"/>
    </source>
</evidence>
<evidence type="ECO:0000313" key="3">
    <source>
        <dbReference type="EMBL" id="SIT91752.1"/>
    </source>
</evidence>
<dbReference type="InterPro" id="IPR025665">
    <property type="entry name" value="Beta-barrel_OMP_2"/>
</dbReference>
<evidence type="ECO:0000313" key="4">
    <source>
        <dbReference type="Proteomes" id="UP000187181"/>
    </source>
</evidence>
<sequence length="370" mass="42154">MNRKNSCFTLPLFLMLLLGWSPSWAQSKGYIVQGDTAYTDGYIQFDRRKPFQVEFQRAKKSPVETYAANELTEFGYIDSTRYMAREVEYFGEKRMLFLRELSEGELNLYEAHGEGGKQFYLNNSNLTQLTKENLQTNLQPYAVSSPSWKRQLPRVRLSEQSLRYFARNINKGKNPKMSMLSFGAVASFNRSTMRVASNAYSENGFGEYSMTSENAEAGIFVESPVWQVNNLSIVSQLSYGKMAYATTRISTPLDQHIQLSLNFLKLSITPRYYLNANRVSFYVEAGPELFYVAEQSSNMLEAKHYNNTTSIHEHEDVFQLQKASFGMVAGAGLQIFYLPKHYINLGLGTGHVVGKGYTINNFSTSIRVNL</sequence>
<keyword evidence="4" id="KW-1185">Reference proteome</keyword>
<dbReference type="STRING" id="1317125.SAMN05444128_2661"/>
<dbReference type="AlphaFoldDB" id="A0A1R3XKE5"/>
<feature type="chain" id="PRO_5012526159" description="Outer membrane protein beta-barrel domain-containing protein" evidence="1">
    <location>
        <begin position="26"/>
        <end position="370"/>
    </location>
</feature>
<name>A0A1R3XKE5_9BACT</name>
<feature type="signal peptide" evidence="1">
    <location>
        <begin position="1"/>
        <end position="25"/>
    </location>
</feature>
<dbReference type="Proteomes" id="UP000187181">
    <property type="component" value="Unassembled WGS sequence"/>
</dbReference>
<proteinExistence type="predicted"/>
<accession>A0A1R3XKE5</accession>
<feature type="domain" description="Outer membrane protein beta-barrel" evidence="2">
    <location>
        <begin position="178"/>
        <end position="341"/>
    </location>
</feature>
<reference evidence="4" key="1">
    <citation type="submission" date="2017-01" db="EMBL/GenBank/DDBJ databases">
        <authorList>
            <person name="Varghese N."/>
            <person name="Submissions S."/>
        </authorList>
    </citation>
    <scope>NUCLEOTIDE SEQUENCE [LARGE SCALE GENOMIC DNA]</scope>
    <source>
        <strain evidence="4">LP100</strain>
    </source>
</reference>
<dbReference type="SUPFAM" id="SSF56925">
    <property type="entry name" value="OMPA-like"/>
    <property type="match status" value="1"/>
</dbReference>
<organism evidence="3 4">
    <name type="scientific">Pontibacter indicus</name>
    <dbReference type="NCBI Taxonomy" id="1317125"/>
    <lineage>
        <taxon>Bacteria</taxon>
        <taxon>Pseudomonadati</taxon>
        <taxon>Bacteroidota</taxon>
        <taxon>Cytophagia</taxon>
        <taxon>Cytophagales</taxon>
        <taxon>Hymenobacteraceae</taxon>
        <taxon>Pontibacter</taxon>
    </lineage>
</organism>
<protein>
    <recommendedName>
        <fullName evidence="2">Outer membrane protein beta-barrel domain-containing protein</fullName>
    </recommendedName>
</protein>